<proteinExistence type="predicted"/>
<name>A0A2A5T3V7_9GAMM</name>
<dbReference type="AlphaFoldDB" id="A0A2A5T3V7"/>
<dbReference type="EMBL" id="NBYY01000013">
    <property type="protein sequence ID" value="PCS22847.1"/>
    <property type="molecule type" value="Genomic_DNA"/>
</dbReference>
<comment type="caution">
    <text evidence="1">The sequence shown here is derived from an EMBL/GenBank/DDBJ whole genome shotgun (WGS) entry which is preliminary data.</text>
</comment>
<organism evidence="1 2">
    <name type="scientific">Candidatus Enterovibrio escicola</name>
    <dbReference type="NCBI Taxonomy" id="1927127"/>
    <lineage>
        <taxon>Bacteria</taxon>
        <taxon>Pseudomonadati</taxon>
        <taxon>Pseudomonadota</taxon>
        <taxon>Gammaproteobacteria</taxon>
        <taxon>Vibrionales</taxon>
        <taxon>Vibrionaceae</taxon>
        <taxon>Enterovibrio</taxon>
    </lineage>
</organism>
<dbReference type="Proteomes" id="UP000219020">
    <property type="component" value="Unassembled WGS sequence"/>
</dbReference>
<reference evidence="2" key="1">
    <citation type="submission" date="2017-04" db="EMBL/GenBank/DDBJ databases">
        <title>Genome evolution of the luminous symbionts of deep sea anglerfish.</title>
        <authorList>
            <person name="Hendry T.A."/>
        </authorList>
    </citation>
    <scope>NUCLEOTIDE SEQUENCE [LARGE SCALE GENOMIC DNA]</scope>
</reference>
<gene>
    <name evidence="1" type="ORF">BTN49_1398</name>
</gene>
<evidence type="ECO:0000313" key="1">
    <source>
        <dbReference type="EMBL" id="PCS22847.1"/>
    </source>
</evidence>
<keyword evidence="2" id="KW-1185">Reference proteome</keyword>
<protein>
    <submittedName>
        <fullName evidence="1">Uncharacterized protein</fullName>
    </submittedName>
</protein>
<accession>A0A2A5T3V7</accession>
<sequence>MDAQVFVGRQVQQILPKEFQRVEYYVLQATTSLKKWYEVIARVAGDFVDSMMSYTKRISYCRASRS</sequence>
<evidence type="ECO:0000313" key="2">
    <source>
        <dbReference type="Proteomes" id="UP000219020"/>
    </source>
</evidence>